<keyword evidence="3" id="KW-1185">Reference proteome</keyword>
<feature type="transmembrane region" description="Helical" evidence="1">
    <location>
        <begin position="24"/>
        <end position="45"/>
    </location>
</feature>
<evidence type="ECO:0000313" key="2">
    <source>
        <dbReference type="EMBL" id="QHL89816.1"/>
    </source>
</evidence>
<feature type="transmembrane region" description="Helical" evidence="1">
    <location>
        <begin position="287"/>
        <end position="311"/>
    </location>
</feature>
<gene>
    <name evidence="2" type="ORF">GVO57_01970</name>
</gene>
<protein>
    <submittedName>
        <fullName evidence="2">DUF898 family protein</fullName>
    </submittedName>
</protein>
<name>A0A7Z2NUR5_9SPHN</name>
<dbReference type="Pfam" id="PF05987">
    <property type="entry name" value="DUF898"/>
    <property type="match status" value="1"/>
</dbReference>
<feature type="transmembrane region" description="Helical" evidence="1">
    <location>
        <begin position="105"/>
        <end position="128"/>
    </location>
</feature>
<feature type="transmembrane region" description="Helical" evidence="1">
    <location>
        <begin position="74"/>
        <end position="93"/>
    </location>
</feature>
<proteinExistence type="predicted"/>
<keyword evidence="1" id="KW-0472">Membrane</keyword>
<evidence type="ECO:0000313" key="3">
    <source>
        <dbReference type="Proteomes" id="UP000464468"/>
    </source>
</evidence>
<keyword evidence="1" id="KW-0812">Transmembrane</keyword>
<dbReference type="KEGG" id="schy:GVO57_01970"/>
<feature type="transmembrane region" description="Helical" evidence="1">
    <location>
        <begin position="239"/>
        <end position="262"/>
    </location>
</feature>
<organism evidence="2 3">
    <name type="scientific">Sphingomonas changnyeongensis</name>
    <dbReference type="NCBI Taxonomy" id="2698679"/>
    <lineage>
        <taxon>Bacteria</taxon>
        <taxon>Pseudomonadati</taxon>
        <taxon>Pseudomonadota</taxon>
        <taxon>Alphaproteobacteria</taxon>
        <taxon>Sphingomonadales</taxon>
        <taxon>Sphingomonadaceae</taxon>
        <taxon>Sphingomonas</taxon>
    </lineage>
</organism>
<keyword evidence="1" id="KW-1133">Transmembrane helix</keyword>
<evidence type="ECO:0000256" key="1">
    <source>
        <dbReference type="SAM" id="Phobius"/>
    </source>
</evidence>
<dbReference type="AlphaFoldDB" id="A0A7Z2NUR5"/>
<accession>A0A7Z2NUR5</accession>
<feature type="transmembrane region" description="Helical" evidence="1">
    <location>
        <begin position="208"/>
        <end position="232"/>
    </location>
</feature>
<dbReference type="EMBL" id="CP047895">
    <property type="protein sequence ID" value="QHL89816.1"/>
    <property type="molecule type" value="Genomic_DNA"/>
</dbReference>
<dbReference type="InterPro" id="IPR010295">
    <property type="entry name" value="DUF898"/>
</dbReference>
<reference evidence="2 3" key="1">
    <citation type="submission" date="2020-01" db="EMBL/GenBank/DDBJ databases">
        <title>Sphingomonas sp. C33 whole genome sequece.</title>
        <authorList>
            <person name="Park C."/>
        </authorList>
    </citation>
    <scope>NUCLEOTIDE SEQUENCE [LARGE SCALE GENOMIC DNA]</scope>
    <source>
        <strain evidence="2 3">C33</strain>
    </source>
</reference>
<sequence>MAAHDAGFDTPDSAFVFTGRWREFLPIAVTNLLLTIVTLGIYRFWATTRTRRYLWANTQFIDDRLEWAGTGGEMFRGFLVVLLLFVPALLIVQSGIEALAMRGELALAGLIAVIAYAGLIMLVGVARYRALRYRLSRTYWHGIHGGGTSGGWGYGASYLAKSLLGALPLGLAIPWSMTALWNERWNAMGFGPHRFAAEASTTGLMGRWLLVLASPVLVVLFLVPMLGLGAVAGATPSPVTAVFAVLLAYALIALLGAGYYAAFMREVIGNLALGPLRFTFTARTADWIRLFLGHALLVIGTLGLGAGFIAYRNWAFFIRHLEAMGHVDLDALTQSPDATGGDAEGLATAFDIGAI</sequence>
<dbReference type="Proteomes" id="UP000464468">
    <property type="component" value="Chromosome"/>
</dbReference>